<evidence type="ECO:0000313" key="8">
    <source>
        <dbReference type="Proteomes" id="UP000638188"/>
    </source>
</evidence>
<comment type="function">
    <text evidence="5">Required for the activity of the bacterial periplasmic transport system of putrescine.</text>
</comment>
<comment type="similarity">
    <text evidence="5">Belongs to the bacterial solute-binding protein PotD/PotF family.</text>
</comment>
<reference evidence="8" key="1">
    <citation type="journal article" date="2019" name="Int. J. Syst. Evol. Microbiol.">
        <title>The Global Catalogue of Microorganisms (GCM) 10K type strain sequencing project: providing services to taxonomists for standard genome sequencing and annotation.</title>
        <authorList>
            <consortium name="The Broad Institute Genomics Platform"/>
            <consortium name="The Broad Institute Genome Sequencing Center for Infectious Disease"/>
            <person name="Wu L."/>
            <person name="Ma J."/>
        </authorList>
    </citation>
    <scope>NUCLEOTIDE SEQUENCE [LARGE SCALE GENOMIC DNA]</scope>
    <source>
        <strain evidence="8">CGMCC 1.12482</strain>
    </source>
</reference>
<gene>
    <name evidence="7" type="primary">potF</name>
    <name evidence="7" type="ORF">GCM10007418_10130</name>
</gene>
<dbReference type="RefSeq" id="WP_223825344.1">
    <property type="nucleotide sequence ID" value="NZ_BMFF01000002.1"/>
</dbReference>
<evidence type="ECO:0000256" key="6">
    <source>
        <dbReference type="SAM" id="SignalP"/>
    </source>
</evidence>
<feature type="signal peptide" evidence="6">
    <location>
        <begin position="1"/>
        <end position="28"/>
    </location>
</feature>
<evidence type="ECO:0000256" key="1">
    <source>
        <dbReference type="ARBA" id="ARBA00004418"/>
    </source>
</evidence>
<dbReference type="PIRSF" id="PIRSF019574">
    <property type="entry name" value="Periplasmic_polyamine_BP"/>
    <property type="match status" value="1"/>
</dbReference>
<evidence type="ECO:0000313" key="7">
    <source>
        <dbReference type="EMBL" id="GGC92554.1"/>
    </source>
</evidence>
<keyword evidence="4 5" id="KW-0574">Periplasm</keyword>
<dbReference type="PRINTS" id="PR00909">
    <property type="entry name" value="SPERMDNBNDNG"/>
</dbReference>
<dbReference type="SUPFAM" id="SSF53850">
    <property type="entry name" value="Periplasmic binding protein-like II"/>
    <property type="match status" value="1"/>
</dbReference>
<dbReference type="Proteomes" id="UP000638188">
    <property type="component" value="Unassembled WGS sequence"/>
</dbReference>
<evidence type="ECO:0000256" key="2">
    <source>
        <dbReference type="ARBA" id="ARBA00022448"/>
    </source>
</evidence>
<feature type="chain" id="PRO_5047006617" description="Putrescine-binding periplasmic protein" evidence="6">
    <location>
        <begin position="29"/>
        <end position="371"/>
    </location>
</feature>
<keyword evidence="3 6" id="KW-0732">Signal</keyword>
<keyword evidence="2 5" id="KW-0813">Transport</keyword>
<accession>A0ABQ1P7R9</accession>
<name>A0ABQ1P7R9_9GAMM</name>
<evidence type="ECO:0000256" key="3">
    <source>
        <dbReference type="ARBA" id="ARBA00022729"/>
    </source>
</evidence>
<keyword evidence="8" id="KW-1185">Reference proteome</keyword>
<dbReference type="InterPro" id="IPR001188">
    <property type="entry name" value="Sperm_putr-bd"/>
</dbReference>
<protein>
    <recommendedName>
        <fullName evidence="5">Putrescine-binding periplasmic protein</fullName>
    </recommendedName>
</protein>
<comment type="caution">
    <text evidence="7">The sequence shown here is derived from an EMBL/GenBank/DDBJ whole genome shotgun (WGS) entry which is preliminary data.</text>
</comment>
<dbReference type="Gene3D" id="3.40.190.10">
    <property type="entry name" value="Periplasmic binding protein-like II"/>
    <property type="match status" value="2"/>
</dbReference>
<dbReference type="Pfam" id="PF13416">
    <property type="entry name" value="SBP_bac_8"/>
    <property type="match status" value="1"/>
</dbReference>
<dbReference type="InterPro" id="IPR006059">
    <property type="entry name" value="SBP"/>
</dbReference>
<proteinExistence type="inferred from homology"/>
<organism evidence="7 8">
    <name type="scientific">Halopseudomonas salina</name>
    <dbReference type="NCBI Taxonomy" id="1323744"/>
    <lineage>
        <taxon>Bacteria</taxon>
        <taxon>Pseudomonadati</taxon>
        <taxon>Pseudomonadota</taxon>
        <taxon>Gammaproteobacteria</taxon>
        <taxon>Pseudomonadales</taxon>
        <taxon>Pseudomonadaceae</taxon>
        <taxon>Halopseudomonas</taxon>
    </lineage>
</organism>
<dbReference type="CDD" id="cd13659">
    <property type="entry name" value="PBP2_PotF"/>
    <property type="match status" value="1"/>
</dbReference>
<comment type="subcellular location">
    <subcellularLocation>
        <location evidence="1 5">Periplasm</location>
    </subcellularLocation>
</comment>
<sequence>MKVPVKMPIKMTLLALATSGLLSTAVNAQDAGELKIFNWSDYIAEDTVANFKEETGIAVTYDVYDSNEVLDARLLTGRSGFDVVVPSNHFLSKQIQAGVYQELDHSKLPNMKNLDPKLLTQLESVGLGTKYAIPYMWGTNGIGYNVDKVKAILGDDAPVDSWDLVFDPEVASKLSSCGISMLDSGDDMMTSALGYLGLDPNSTSNDDLKKAEELLMSVRDSVRYFHSSRYISDLANGDICVAVGFSGDVFQAADRADEADNGVNIAYAIPKEGTQLWFDMMAVPKDAPNPDNAHAFINYILQPEVVAPITDYVAYANPNKAANELIDEEILNDPAIYPTEEVMDKLYIAEPRPLAAQRTVTRSWNRIKSGQ</sequence>
<dbReference type="PANTHER" id="PTHR30222:SF12">
    <property type="entry name" value="NORSPERMIDINE SENSOR"/>
    <property type="match status" value="1"/>
</dbReference>
<dbReference type="PANTHER" id="PTHR30222">
    <property type="entry name" value="SPERMIDINE/PUTRESCINE-BINDING PERIPLASMIC PROTEIN"/>
    <property type="match status" value="1"/>
</dbReference>
<evidence type="ECO:0000256" key="5">
    <source>
        <dbReference type="PIRNR" id="PIRNR019574"/>
    </source>
</evidence>
<evidence type="ECO:0000256" key="4">
    <source>
        <dbReference type="ARBA" id="ARBA00022764"/>
    </source>
</evidence>
<dbReference type="EMBL" id="BMFF01000002">
    <property type="protein sequence ID" value="GGC92554.1"/>
    <property type="molecule type" value="Genomic_DNA"/>
</dbReference>